<comment type="similarity">
    <text evidence="4">Belongs to the RecO family.</text>
</comment>
<evidence type="ECO:0000256" key="3">
    <source>
        <dbReference type="ARBA" id="ARBA00023204"/>
    </source>
</evidence>
<dbReference type="HAMAP" id="MF_00201">
    <property type="entry name" value="RecO"/>
    <property type="match status" value="1"/>
</dbReference>
<protein>
    <recommendedName>
        <fullName evidence="4">DNA repair protein RecO</fullName>
    </recommendedName>
    <alternativeName>
        <fullName evidence="4">Recombination protein O</fullName>
    </alternativeName>
</protein>
<keyword evidence="5" id="KW-1133">Transmembrane helix</keyword>
<dbReference type="InterPro" id="IPR003717">
    <property type="entry name" value="RecO"/>
</dbReference>
<evidence type="ECO:0000256" key="4">
    <source>
        <dbReference type="HAMAP-Rule" id="MF_00201"/>
    </source>
</evidence>
<evidence type="ECO:0000259" key="6">
    <source>
        <dbReference type="Pfam" id="PF11967"/>
    </source>
</evidence>
<keyword evidence="5" id="KW-0472">Membrane</keyword>
<dbReference type="GO" id="GO:0006302">
    <property type="term" value="P:double-strand break repair"/>
    <property type="evidence" value="ECO:0007669"/>
    <property type="project" value="TreeGrafter"/>
</dbReference>
<keyword evidence="5" id="KW-0812">Transmembrane</keyword>
<comment type="function">
    <text evidence="4">Involved in DNA repair and RecF pathway recombination.</text>
</comment>
<keyword evidence="3 4" id="KW-0234">DNA repair</keyword>
<dbReference type="EMBL" id="AFBR01000083">
    <property type="protein sequence ID" value="EGG51458.1"/>
    <property type="molecule type" value="Genomic_DNA"/>
</dbReference>
<dbReference type="Gene3D" id="2.40.50.140">
    <property type="entry name" value="Nucleic acid-binding proteins"/>
    <property type="match status" value="1"/>
</dbReference>
<comment type="caution">
    <text evidence="7">The sequence shown here is derived from an EMBL/GenBank/DDBJ whole genome shotgun (WGS) entry which is preliminary data.</text>
</comment>
<keyword evidence="8" id="KW-1185">Reference proteome</keyword>
<evidence type="ECO:0000313" key="7">
    <source>
        <dbReference type="EMBL" id="EGG51458.1"/>
    </source>
</evidence>
<dbReference type="InterPro" id="IPR022572">
    <property type="entry name" value="DNA_rep/recomb_RecO_N"/>
</dbReference>
<keyword evidence="1 4" id="KW-0227">DNA damage</keyword>
<dbReference type="PANTHER" id="PTHR33991:SF1">
    <property type="entry name" value="DNA REPAIR PROTEIN RECO"/>
    <property type="match status" value="1"/>
</dbReference>
<dbReference type="eggNOG" id="COG1381">
    <property type="taxonomic scope" value="Bacteria"/>
</dbReference>
<dbReference type="GO" id="GO:0006310">
    <property type="term" value="P:DNA recombination"/>
    <property type="evidence" value="ECO:0007669"/>
    <property type="project" value="UniProtKB-UniRule"/>
</dbReference>
<sequence>MQRYGFSLNRQNKSRKIFQKNVFLVIFSRISVVFPNFSPQKWRFMQEKTQGVVLRTLKYNDNSLIVDIYTAIRGTVSFMVKLPKSRKAALKGVFFRPLSILEIDFDYRQKSALQRIRDVRFKYVYQTLPYDPRKSSMALFLAEFLCRVLKHEEGSDTLFSYILYSLQWLDASGEGFSNFHLVFLTRLTRFLGFYPNVEEWHKGDCFDMVEACFVSSSPSRHAYLEPQEADLIPLFMRMNYDTMRFFAMNRLERGRYLEVLDEYYRLHVPEFPELKSLDVLKEVFA</sequence>
<name>F3QX08_9BACT</name>
<dbReference type="Pfam" id="PF02565">
    <property type="entry name" value="RecO_C"/>
    <property type="match status" value="1"/>
</dbReference>
<organism evidence="7 8">
    <name type="scientific">Paraprevotella xylaniphila YIT 11841</name>
    <dbReference type="NCBI Taxonomy" id="762982"/>
    <lineage>
        <taxon>Bacteria</taxon>
        <taxon>Pseudomonadati</taxon>
        <taxon>Bacteroidota</taxon>
        <taxon>Bacteroidia</taxon>
        <taxon>Bacteroidales</taxon>
        <taxon>Prevotellaceae</taxon>
        <taxon>Paraprevotella</taxon>
    </lineage>
</organism>
<feature type="domain" description="DNA replication/recombination mediator RecO N-terminal" evidence="6">
    <location>
        <begin position="45"/>
        <end position="121"/>
    </location>
</feature>
<dbReference type="InterPro" id="IPR037278">
    <property type="entry name" value="ARFGAP/RecO"/>
</dbReference>
<proteinExistence type="inferred from homology"/>
<dbReference type="STRING" id="762982.HMPREF9442_02742"/>
<evidence type="ECO:0000313" key="8">
    <source>
        <dbReference type="Proteomes" id="UP000005546"/>
    </source>
</evidence>
<dbReference type="SUPFAM" id="SSF50249">
    <property type="entry name" value="Nucleic acid-binding proteins"/>
    <property type="match status" value="1"/>
</dbReference>
<evidence type="ECO:0000256" key="1">
    <source>
        <dbReference type="ARBA" id="ARBA00022763"/>
    </source>
</evidence>
<dbReference type="Proteomes" id="UP000005546">
    <property type="component" value="Unassembled WGS sequence"/>
</dbReference>
<reference evidence="7 8" key="1">
    <citation type="submission" date="2011-02" db="EMBL/GenBank/DDBJ databases">
        <authorList>
            <person name="Weinstock G."/>
            <person name="Sodergren E."/>
            <person name="Clifton S."/>
            <person name="Fulton L."/>
            <person name="Fulton B."/>
            <person name="Courtney L."/>
            <person name="Fronick C."/>
            <person name="Harrison M."/>
            <person name="Strong C."/>
            <person name="Farmer C."/>
            <person name="Delahaunty K."/>
            <person name="Markovic C."/>
            <person name="Hall O."/>
            <person name="Minx P."/>
            <person name="Tomlinson C."/>
            <person name="Mitreva M."/>
            <person name="Hou S."/>
            <person name="Chen J."/>
            <person name="Wollam A."/>
            <person name="Pepin K.H."/>
            <person name="Johnson M."/>
            <person name="Bhonagiri V."/>
            <person name="Zhang X."/>
            <person name="Suruliraj S."/>
            <person name="Warren W."/>
            <person name="Chinwalla A."/>
            <person name="Mardis E.R."/>
            <person name="Wilson R.K."/>
        </authorList>
    </citation>
    <scope>NUCLEOTIDE SEQUENCE [LARGE SCALE GENOMIC DNA]</scope>
    <source>
        <strain evidence="7 8">YIT 11841</strain>
    </source>
</reference>
<accession>F3QX08</accession>
<gene>
    <name evidence="4" type="primary">recO</name>
    <name evidence="7" type="ORF">HMPREF9442_02742</name>
</gene>
<evidence type="ECO:0000256" key="2">
    <source>
        <dbReference type="ARBA" id="ARBA00023172"/>
    </source>
</evidence>
<dbReference type="InterPro" id="IPR012340">
    <property type="entry name" value="NA-bd_OB-fold"/>
</dbReference>
<dbReference type="Pfam" id="PF11967">
    <property type="entry name" value="RecO_N"/>
    <property type="match status" value="1"/>
</dbReference>
<evidence type="ECO:0000256" key="5">
    <source>
        <dbReference type="SAM" id="Phobius"/>
    </source>
</evidence>
<dbReference type="AlphaFoldDB" id="F3QX08"/>
<feature type="transmembrane region" description="Helical" evidence="5">
    <location>
        <begin position="21"/>
        <end position="38"/>
    </location>
</feature>
<keyword evidence="2 4" id="KW-0233">DNA recombination</keyword>
<dbReference type="SUPFAM" id="SSF57863">
    <property type="entry name" value="ArfGap/RecO-like zinc finger"/>
    <property type="match status" value="1"/>
</dbReference>
<dbReference type="PANTHER" id="PTHR33991">
    <property type="entry name" value="DNA REPAIR PROTEIN RECO"/>
    <property type="match status" value="1"/>
</dbReference>
<dbReference type="GO" id="GO:0043590">
    <property type="term" value="C:bacterial nucleoid"/>
    <property type="evidence" value="ECO:0007669"/>
    <property type="project" value="TreeGrafter"/>
</dbReference>
<dbReference type="HOGENOM" id="CLU_087596_0_0_10"/>
<dbReference type="NCBIfam" id="TIGR00613">
    <property type="entry name" value="reco"/>
    <property type="match status" value="1"/>
</dbReference>